<organism evidence="9 10">
    <name type="scientific">Marivirga lumbricoides</name>
    <dbReference type="NCBI Taxonomy" id="1046115"/>
    <lineage>
        <taxon>Bacteria</taxon>
        <taxon>Pseudomonadati</taxon>
        <taxon>Bacteroidota</taxon>
        <taxon>Cytophagia</taxon>
        <taxon>Cytophagales</taxon>
        <taxon>Marivirgaceae</taxon>
        <taxon>Marivirga</taxon>
    </lineage>
</organism>
<reference evidence="8" key="4">
    <citation type="submission" date="2024-05" db="EMBL/GenBank/DDBJ databases">
        <authorList>
            <person name="Sun Q."/>
            <person name="Zhou Y."/>
        </authorList>
    </citation>
    <scope>NUCLEOTIDE SEQUENCE</scope>
    <source>
        <strain evidence="8">CGMCC 1.10832</strain>
    </source>
</reference>
<evidence type="ECO:0000256" key="5">
    <source>
        <dbReference type="ARBA" id="ARBA00023049"/>
    </source>
</evidence>
<comment type="similarity">
    <text evidence="6">Belongs to the peptidase M48 family.</text>
</comment>
<proteinExistence type="inferred from homology"/>
<evidence type="ECO:0000313" key="10">
    <source>
        <dbReference type="Proteomes" id="UP000240608"/>
    </source>
</evidence>
<evidence type="ECO:0000256" key="3">
    <source>
        <dbReference type="ARBA" id="ARBA00022801"/>
    </source>
</evidence>
<evidence type="ECO:0000256" key="4">
    <source>
        <dbReference type="ARBA" id="ARBA00022833"/>
    </source>
</evidence>
<dbReference type="AlphaFoldDB" id="A0A2T4DT34"/>
<dbReference type="PANTHER" id="PTHR22726:SF1">
    <property type="entry name" value="METALLOENDOPEPTIDASE OMA1, MITOCHONDRIAL"/>
    <property type="match status" value="1"/>
</dbReference>
<dbReference type="Proteomes" id="UP000636010">
    <property type="component" value="Unassembled WGS sequence"/>
</dbReference>
<reference evidence="11" key="3">
    <citation type="journal article" date="2019" name="Int. J. Syst. Evol. Microbiol.">
        <title>The Global Catalogue of Microorganisms (GCM) 10K type strain sequencing project: providing services to taxonomists for standard genome sequencing and annotation.</title>
        <authorList>
            <consortium name="The Broad Institute Genomics Platform"/>
            <consortium name="The Broad Institute Genome Sequencing Center for Infectious Disease"/>
            <person name="Wu L."/>
            <person name="Ma J."/>
        </authorList>
    </citation>
    <scope>NUCLEOTIDE SEQUENCE [LARGE SCALE GENOMIC DNA]</scope>
    <source>
        <strain evidence="11">CGMCC 1.10832</strain>
    </source>
</reference>
<comment type="caution">
    <text evidence="9">The sequence shown here is derived from an EMBL/GenBank/DDBJ whole genome shotgun (WGS) entry which is preliminary data.</text>
</comment>
<keyword evidence="2" id="KW-0479">Metal-binding</keyword>
<keyword evidence="5 6" id="KW-0482">Metalloprotease</keyword>
<dbReference type="GO" id="GO:0004222">
    <property type="term" value="F:metalloendopeptidase activity"/>
    <property type="evidence" value="ECO:0007669"/>
    <property type="project" value="InterPro"/>
</dbReference>
<name>A0A2T4DT34_9BACT</name>
<dbReference type="Gene3D" id="3.30.2010.10">
    <property type="entry name" value="Metalloproteases ('zincins'), catalytic domain"/>
    <property type="match status" value="1"/>
</dbReference>
<dbReference type="EMBL" id="BMEC01000001">
    <property type="protein sequence ID" value="GGC19786.1"/>
    <property type="molecule type" value="Genomic_DNA"/>
</dbReference>
<keyword evidence="11" id="KW-1185">Reference proteome</keyword>
<dbReference type="InterPro" id="IPR001915">
    <property type="entry name" value="Peptidase_M48"/>
</dbReference>
<evidence type="ECO:0000256" key="2">
    <source>
        <dbReference type="ARBA" id="ARBA00022723"/>
    </source>
</evidence>
<dbReference type="EMBL" id="PYVU01000028">
    <property type="protein sequence ID" value="PTB97001.1"/>
    <property type="molecule type" value="Genomic_DNA"/>
</dbReference>
<evidence type="ECO:0000256" key="6">
    <source>
        <dbReference type="RuleBase" id="RU003983"/>
    </source>
</evidence>
<comment type="cofactor">
    <cofactor evidence="6">
        <name>Zn(2+)</name>
        <dbReference type="ChEBI" id="CHEBI:29105"/>
    </cofactor>
    <text evidence="6">Binds 1 zinc ion per subunit.</text>
</comment>
<evidence type="ECO:0000313" key="9">
    <source>
        <dbReference type="EMBL" id="PTB97001.1"/>
    </source>
</evidence>
<keyword evidence="3 6" id="KW-0378">Hydrolase</keyword>
<reference evidence="9 10" key="2">
    <citation type="submission" date="2018-03" db="EMBL/GenBank/DDBJ databases">
        <title>Cross-interface Injection: A General Nanoliter Liquid Handling Method Applied to Single Cells Genome Amplification Automated Nanoliter Liquid Handling Applied to Single Cell Multiple Displacement Amplification.</title>
        <authorList>
            <person name="Yun J."/>
            <person name="Xu P."/>
            <person name="Xu J."/>
            <person name="Dai X."/>
            <person name="Wang Y."/>
            <person name="Zheng X."/>
            <person name="Cao C."/>
            <person name="Yi Q."/>
            <person name="Zhu Y."/>
            <person name="Wang L."/>
            <person name="Dong Z."/>
            <person name="Huang Y."/>
            <person name="Huang L."/>
            <person name="Du W."/>
        </authorList>
    </citation>
    <scope>NUCLEOTIDE SEQUENCE [LARGE SCALE GENOMIC DNA]</scope>
    <source>
        <strain evidence="9 10">Z-D1-2</strain>
    </source>
</reference>
<reference evidence="8" key="1">
    <citation type="journal article" date="2014" name="Int. J. Syst. Evol. Microbiol.">
        <title>Complete genome of a new Firmicutes species belonging to the dominant human colonic microbiota ('Ruminococcus bicirculans') reveals two chromosomes and a selective capacity to utilize plant glucans.</title>
        <authorList>
            <consortium name="NISC Comparative Sequencing Program"/>
            <person name="Wegmann U."/>
            <person name="Louis P."/>
            <person name="Goesmann A."/>
            <person name="Henrissat B."/>
            <person name="Duncan S.H."/>
            <person name="Flint H.J."/>
        </authorList>
    </citation>
    <scope>NUCLEOTIDE SEQUENCE</scope>
    <source>
        <strain evidence="8">CGMCC 1.10832</strain>
    </source>
</reference>
<dbReference type="Proteomes" id="UP000240608">
    <property type="component" value="Unassembled WGS sequence"/>
</dbReference>
<keyword evidence="1 6" id="KW-0645">Protease</keyword>
<sequence length="268" mass="29539">MNKLNYTIIALLFIVFLGCKDKNDNFVFLSIEQDVELGAQVSAEIENDPTQYPILDEEEYAAAYAYLGDLVDEILESGEVEYKDEFAWEFKIIADDSVLNAFATPGGYIYVYTGLIKYLDQEDDLMGVLGHEIAHADLRHTSRNLQRQYGIQVLLGLLVGENASQLESIAGQIAGTAAGLSFSREFETEADAKSVDYLAKTKYACNAAASFFQKLIDQGQAGGTPQFLSTHPSPANRVEDINAKATEVGCETDALNPTTYEDFKQLLP</sequence>
<feature type="domain" description="Peptidase M48" evidence="7">
    <location>
        <begin position="66"/>
        <end position="243"/>
    </location>
</feature>
<dbReference type="InterPro" id="IPR051156">
    <property type="entry name" value="Mito/Outer_Membr_Metalloprot"/>
</dbReference>
<dbReference type="PANTHER" id="PTHR22726">
    <property type="entry name" value="METALLOENDOPEPTIDASE OMA1"/>
    <property type="match status" value="1"/>
</dbReference>
<dbReference type="GO" id="GO:0016020">
    <property type="term" value="C:membrane"/>
    <property type="evidence" value="ECO:0007669"/>
    <property type="project" value="TreeGrafter"/>
</dbReference>
<evidence type="ECO:0000313" key="11">
    <source>
        <dbReference type="Proteomes" id="UP000636010"/>
    </source>
</evidence>
<dbReference type="GO" id="GO:0051603">
    <property type="term" value="P:proteolysis involved in protein catabolic process"/>
    <property type="evidence" value="ECO:0007669"/>
    <property type="project" value="TreeGrafter"/>
</dbReference>
<keyword evidence="4 6" id="KW-0862">Zinc</keyword>
<dbReference type="PROSITE" id="PS51257">
    <property type="entry name" value="PROKAR_LIPOPROTEIN"/>
    <property type="match status" value="1"/>
</dbReference>
<evidence type="ECO:0000313" key="8">
    <source>
        <dbReference type="EMBL" id="GGC19786.1"/>
    </source>
</evidence>
<protein>
    <submittedName>
        <fullName evidence="9">Peptidase M48</fullName>
    </submittedName>
</protein>
<dbReference type="Pfam" id="PF01435">
    <property type="entry name" value="Peptidase_M48"/>
    <property type="match status" value="1"/>
</dbReference>
<accession>A0A2T4DT34</accession>
<dbReference type="GO" id="GO:0046872">
    <property type="term" value="F:metal ion binding"/>
    <property type="evidence" value="ECO:0007669"/>
    <property type="project" value="UniProtKB-KW"/>
</dbReference>
<evidence type="ECO:0000259" key="7">
    <source>
        <dbReference type="Pfam" id="PF01435"/>
    </source>
</evidence>
<dbReference type="RefSeq" id="WP_188459846.1">
    <property type="nucleotide sequence ID" value="NZ_BAABHU010000001.1"/>
</dbReference>
<gene>
    <name evidence="9" type="ORF">C9994_04850</name>
    <name evidence="8" type="ORF">GCM10011506_01060</name>
</gene>
<evidence type="ECO:0000256" key="1">
    <source>
        <dbReference type="ARBA" id="ARBA00022670"/>
    </source>
</evidence>